<dbReference type="RefSeq" id="WP_104231880.1">
    <property type="nucleotide sequence ID" value="NZ_PSNW01000013.1"/>
</dbReference>
<protein>
    <recommendedName>
        <fullName evidence="3">VCBS repeat-containing protein</fullName>
    </recommendedName>
</protein>
<dbReference type="AlphaFoldDB" id="A0A2S5TBE0"/>
<accession>A0A2S5TBE0</accession>
<gene>
    <name evidence="1" type="ORF">C3942_18625</name>
</gene>
<proteinExistence type="predicted"/>
<keyword evidence="2" id="KW-1185">Reference proteome</keyword>
<dbReference type="PANTHER" id="PTHR39431:SF1">
    <property type="entry name" value="FRPA_C-RELATED PROTEIN"/>
    <property type="match status" value="1"/>
</dbReference>
<sequence>MKIDSSSLQLSSRHQAYRVERVEESLRMWRGDPPAEPAAREAPAVRVDISEAGRCRSTGAGSQEEALEPRLQVLVDMLEALTGRRIRLFDASDLSLSPGTEAALDDLAAAGQRTQSGRVGWGIEYQRHEYREEAEQTSLHAEGRVRTADGREIRLELDLQMNRRFVEENHLSLRAGDAVKKDPLVVNLDGGPVQLTQDKLAFDLDADGRAEQVSFVGSGSAFLALDRNGNGRIDDGSELFGAKTGDGFAELAALDADGNRWIDENDADYRQLRLWSRDAEGVDRLATLAGAGVGALYLDRVATPFEIKDSAHALQGAVRSSGLYLAESGAAGTLQQIDLVV</sequence>
<evidence type="ECO:0008006" key="3">
    <source>
        <dbReference type="Google" id="ProtNLM"/>
    </source>
</evidence>
<comment type="caution">
    <text evidence="1">The sequence shown here is derived from an EMBL/GenBank/DDBJ whole genome shotgun (WGS) entry which is preliminary data.</text>
</comment>
<dbReference type="PANTHER" id="PTHR39431">
    <property type="entry name" value="FRPA/C-RELATED PROTEIN"/>
    <property type="match status" value="1"/>
</dbReference>
<name>A0A2S5TBE0_9GAMM</name>
<evidence type="ECO:0000313" key="2">
    <source>
        <dbReference type="Proteomes" id="UP000238220"/>
    </source>
</evidence>
<organism evidence="1 2">
    <name type="scientific">Solimonas fluminis</name>
    <dbReference type="NCBI Taxonomy" id="2086571"/>
    <lineage>
        <taxon>Bacteria</taxon>
        <taxon>Pseudomonadati</taxon>
        <taxon>Pseudomonadota</taxon>
        <taxon>Gammaproteobacteria</taxon>
        <taxon>Nevskiales</taxon>
        <taxon>Nevskiaceae</taxon>
        <taxon>Solimonas</taxon>
    </lineage>
</organism>
<reference evidence="1 2" key="1">
    <citation type="submission" date="2018-02" db="EMBL/GenBank/DDBJ databases">
        <title>Genome sequencing of Solimonas sp. HR-BB.</title>
        <authorList>
            <person name="Lee Y."/>
            <person name="Jeon C.O."/>
        </authorList>
    </citation>
    <scope>NUCLEOTIDE SEQUENCE [LARGE SCALE GENOMIC DNA]</scope>
    <source>
        <strain evidence="1 2">HR-BB</strain>
    </source>
</reference>
<dbReference type="EMBL" id="PSNW01000013">
    <property type="protein sequence ID" value="PPE72331.1"/>
    <property type="molecule type" value="Genomic_DNA"/>
</dbReference>
<dbReference type="OrthoDB" id="1676884at2"/>
<evidence type="ECO:0000313" key="1">
    <source>
        <dbReference type="EMBL" id="PPE72331.1"/>
    </source>
</evidence>
<dbReference type="Proteomes" id="UP000238220">
    <property type="component" value="Unassembled WGS sequence"/>
</dbReference>